<evidence type="ECO:0000313" key="8">
    <source>
        <dbReference type="Proteomes" id="UP000240892"/>
    </source>
</evidence>
<comment type="caution">
    <text evidence="7">The sequence shown here is derived from an EMBL/GenBank/DDBJ whole genome shotgun (WGS) entry which is preliminary data.</text>
</comment>
<dbReference type="Proteomes" id="UP000240892">
    <property type="component" value="Unassembled WGS sequence"/>
</dbReference>
<keyword evidence="5 6" id="KW-0472">Membrane</keyword>
<dbReference type="Gene3D" id="1.10.357.140">
    <property type="entry name" value="UbiA prenyltransferase"/>
    <property type="match status" value="1"/>
</dbReference>
<dbReference type="GO" id="GO:0016765">
    <property type="term" value="F:transferase activity, transferring alkyl or aryl (other than methyl) groups"/>
    <property type="evidence" value="ECO:0007669"/>
    <property type="project" value="InterPro"/>
</dbReference>
<dbReference type="PANTHER" id="PTHR42723">
    <property type="entry name" value="CHLOROPHYLL SYNTHASE"/>
    <property type="match status" value="1"/>
</dbReference>
<dbReference type="CDD" id="cd13963">
    <property type="entry name" value="PT_UbiA_2"/>
    <property type="match status" value="1"/>
</dbReference>
<dbReference type="GO" id="GO:0016020">
    <property type="term" value="C:membrane"/>
    <property type="evidence" value="ECO:0007669"/>
    <property type="project" value="UniProtKB-SubCell"/>
</dbReference>
<evidence type="ECO:0000256" key="1">
    <source>
        <dbReference type="ARBA" id="ARBA00004141"/>
    </source>
</evidence>
<proteinExistence type="predicted"/>
<dbReference type="AlphaFoldDB" id="A0A2T2XYB8"/>
<sequence length="208" mass="23404">MSTKIIGLVKLIRPKQWIKNCFVLIPLIFSGGFLHIQAINSSLQAFFLFCIASSAVYILNDLNDIEKDRLHPIKSKKRPLAAGDVSKSGAIILLVIIYMCLIANAFINLHVFYVIFSYIILNVFYSYYLKHQPVIDIFCISIGFVLRVYAGAVALNVPLSSWMFVTTLCLALYLASIKRRQELSQAGSESRNVLGKVRISPRCEIIVL</sequence>
<dbReference type="InterPro" id="IPR000537">
    <property type="entry name" value="UbiA_prenyltransferase"/>
</dbReference>
<dbReference type="InterPro" id="IPR050475">
    <property type="entry name" value="Prenyltransferase_related"/>
</dbReference>
<evidence type="ECO:0000256" key="4">
    <source>
        <dbReference type="ARBA" id="ARBA00022989"/>
    </source>
</evidence>
<dbReference type="Pfam" id="PF01040">
    <property type="entry name" value="UbiA"/>
    <property type="match status" value="1"/>
</dbReference>
<dbReference type="RefSeq" id="WP_106929579.1">
    <property type="nucleotide sequence ID" value="NZ_CABMMU010000018.1"/>
</dbReference>
<keyword evidence="8" id="KW-1185">Reference proteome</keyword>
<evidence type="ECO:0000256" key="3">
    <source>
        <dbReference type="ARBA" id="ARBA00022692"/>
    </source>
</evidence>
<keyword evidence="4 6" id="KW-1133">Transmembrane helix</keyword>
<organism evidence="7 8">
    <name type="scientific">Kluyvera genomosp. 2</name>
    <dbReference type="NCBI Taxonomy" id="2774054"/>
    <lineage>
        <taxon>Bacteria</taxon>
        <taxon>Pseudomonadati</taxon>
        <taxon>Pseudomonadota</taxon>
        <taxon>Gammaproteobacteria</taxon>
        <taxon>Enterobacterales</taxon>
        <taxon>Enterobacteriaceae</taxon>
        <taxon>Kluyvera</taxon>
    </lineage>
</organism>
<feature type="transmembrane region" description="Helical" evidence="6">
    <location>
        <begin position="161"/>
        <end position="177"/>
    </location>
</feature>
<feature type="transmembrane region" description="Helical" evidence="6">
    <location>
        <begin position="45"/>
        <end position="63"/>
    </location>
</feature>
<keyword evidence="3 6" id="KW-0812">Transmembrane</keyword>
<dbReference type="EMBL" id="PYHO01000018">
    <property type="protein sequence ID" value="PSR45252.1"/>
    <property type="molecule type" value="Genomic_DNA"/>
</dbReference>
<feature type="transmembrane region" description="Helical" evidence="6">
    <location>
        <begin position="111"/>
        <end position="128"/>
    </location>
</feature>
<accession>A0A2T2XYB8</accession>
<name>A0A2T2XYB8_9ENTR</name>
<dbReference type="InterPro" id="IPR044878">
    <property type="entry name" value="UbiA_sf"/>
</dbReference>
<evidence type="ECO:0000256" key="6">
    <source>
        <dbReference type="SAM" id="Phobius"/>
    </source>
</evidence>
<evidence type="ECO:0000256" key="5">
    <source>
        <dbReference type="ARBA" id="ARBA00023136"/>
    </source>
</evidence>
<dbReference type="PANTHER" id="PTHR42723:SF1">
    <property type="entry name" value="CHLOROPHYLL SYNTHASE, CHLOROPLASTIC"/>
    <property type="match status" value="1"/>
</dbReference>
<reference evidence="7 8" key="1">
    <citation type="submission" date="2018-03" db="EMBL/GenBank/DDBJ databases">
        <title>First report of an OXA-48+CTX-M-M-producing Kluyvera ascorbata clone recovered from patients admitted in a University Hospital in Madrid, Spain.</title>
        <authorList>
            <person name="Hernandez-Garcia M."/>
            <person name="Leon-Sampedro R."/>
            <person name="Perez-Viso B."/>
            <person name="Morosini M.I."/>
            <person name="Lopez-Fresnena N."/>
            <person name="Coque T.M."/>
            <person name="Bonten M."/>
            <person name="Malhotra-Kumar S."/>
            <person name="Ruiz-Garbajosa P."/>
            <person name="Canton R."/>
        </authorList>
    </citation>
    <scope>NUCLEOTIDE SEQUENCE [LARGE SCALE GENOMIC DNA]</scope>
    <source>
        <strain evidence="7 8">KA2</strain>
    </source>
</reference>
<protein>
    <recommendedName>
        <fullName evidence="9">Decaprenyl-phosphate phosphoribosyltransferase</fullName>
    </recommendedName>
</protein>
<feature type="transmembrane region" description="Helical" evidence="6">
    <location>
        <begin position="135"/>
        <end position="155"/>
    </location>
</feature>
<comment type="subcellular location">
    <subcellularLocation>
        <location evidence="1">Membrane</location>
        <topology evidence="1">Multi-pass membrane protein</topology>
    </subcellularLocation>
</comment>
<feature type="transmembrane region" description="Helical" evidence="6">
    <location>
        <begin position="21"/>
        <end position="39"/>
    </location>
</feature>
<evidence type="ECO:0000256" key="2">
    <source>
        <dbReference type="ARBA" id="ARBA00022475"/>
    </source>
</evidence>
<keyword evidence="2" id="KW-1003">Cell membrane</keyword>
<feature type="transmembrane region" description="Helical" evidence="6">
    <location>
        <begin position="84"/>
        <end position="105"/>
    </location>
</feature>
<evidence type="ECO:0008006" key="9">
    <source>
        <dbReference type="Google" id="ProtNLM"/>
    </source>
</evidence>
<gene>
    <name evidence="7" type="ORF">C8256_19320</name>
</gene>
<evidence type="ECO:0000313" key="7">
    <source>
        <dbReference type="EMBL" id="PSR45252.1"/>
    </source>
</evidence>